<dbReference type="Proteomes" id="UP001232063">
    <property type="component" value="Unassembled WGS sequence"/>
</dbReference>
<name>A0AAE3UGJ3_9BACT</name>
<protein>
    <submittedName>
        <fullName evidence="1">Uncharacterized protein</fullName>
    </submittedName>
</protein>
<dbReference type="RefSeq" id="WP_314513980.1">
    <property type="nucleotide sequence ID" value="NZ_JASJOU010000008.1"/>
</dbReference>
<evidence type="ECO:0000313" key="2">
    <source>
        <dbReference type="Proteomes" id="UP001232063"/>
    </source>
</evidence>
<dbReference type="EMBL" id="JASJOU010000008">
    <property type="protein sequence ID" value="MDJ1503356.1"/>
    <property type="molecule type" value="Genomic_DNA"/>
</dbReference>
<reference evidence="1" key="1">
    <citation type="submission" date="2023-05" db="EMBL/GenBank/DDBJ databases">
        <authorList>
            <person name="Zhang X."/>
        </authorList>
    </citation>
    <scope>NUCLEOTIDE SEQUENCE</scope>
    <source>
        <strain evidence="1">BD1B2-1</strain>
    </source>
</reference>
<accession>A0AAE3UGJ3</accession>
<sequence length="224" mass="25403">MQKFTLTGILLFLGLSYTVFGQSARSYLVTNEGDTIYTAIKFTQRLSDNNREMFAFVKNRNVRYTPGDIKAFYNGLQEFETQYLGSTPIFLLRHTAGYANLYYCDEAVLADLIQNSPRLGDEIGYSLKEALSSAINSVKTPDYFGGKIPVISGEGKALKIFDPHISKRKQELATYFYDFPGTESLLSHEKITPETYEQLIMAYNQWKPQAMARIAEQEKTANGF</sequence>
<comment type="caution">
    <text evidence="1">The sequence shown here is derived from an EMBL/GenBank/DDBJ whole genome shotgun (WGS) entry which is preliminary data.</text>
</comment>
<gene>
    <name evidence="1" type="ORF">QNI22_21990</name>
</gene>
<evidence type="ECO:0000313" key="1">
    <source>
        <dbReference type="EMBL" id="MDJ1503356.1"/>
    </source>
</evidence>
<organism evidence="1 2">
    <name type="scientific">Xanthocytophaga agilis</name>
    <dbReference type="NCBI Taxonomy" id="3048010"/>
    <lineage>
        <taxon>Bacteria</taxon>
        <taxon>Pseudomonadati</taxon>
        <taxon>Bacteroidota</taxon>
        <taxon>Cytophagia</taxon>
        <taxon>Cytophagales</taxon>
        <taxon>Rhodocytophagaceae</taxon>
        <taxon>Xanthocytophaga</taxon>
    </lineage>
</organism>
<keyword evidence="2" id="KW-1185">Reference proteome</keyword>
<proteinExistence type="predicted"/>
<dbReference type="AlphaFoldDB" id="A0AAE3UGJ3"/>